<dbReference type="InterPro" id="IPR001412">
    <property type="entry name" value="aa-tRNA-synth_I_CS"/>
</dbReference>
<keyword evidence="4" id="KW-0862">Zinc</keyword>
<keyword evidence="5 7" id="KW-0067">ATP-binding</keyword>
<evidence type="ECO:0000256" key="1">
    <source>
        <dbReference type="ARBA" id="ARBA00022598"/>
    </source>
</evidence>
<evidence type="ECO:0000256" key="7">
    <source>
        <dbReference type="RuleBase" id="RU363037"/>
    </source>
</evidence>
<evidence type="ECO:0000256" key="6">
    <source>
        <dbReference type="ARBA" id="ARBA00023146"/>
    </source>
</evidence>
<dbReference type="SUPFAM" id="SSF52374">
    <property type="entry name" value="Nucleotidylyl transferase"/>
    <property type="match status" value="1"/>
</dbReference>
<dbReference type="PANTHER" id="PTHR43311:SF1">
    <property type="entry name" value="GLUTAMYL-Q TRNA(ASP) SYNTHETASE"/>
    <property type="match status" value="1"/>
</dbReference>
<accession>A0ABU2ZK94</accession>
<evidence type="ECO:0000256" key="4">
    <source>
        <dbReference type="ARBA" id="ARBA00022833"/>
    </source>
</evidence>
<dbReference type="Gene3D" id="3.40.50.620">
    <property type="entry name" value="HUPs"/>
    <property type="match status" value="1"/>
</dbReference>
<evidence type="ECO:0000313" key="10">
    <source>
        <dbReference type="EMBL" id="MDT0576796.1"/>
    </source>
</evidence>
<evidence type="ECO:0000256" key="8">
    <source>
        <dbReference type="SAM" id="MobiDB-lite"/>
    </source>
</evidence>
<evidence type="ECO:0000256" key="2">
    <source>
        <dbReference type="ARBA" id="ARBA00022723"/>
    </source>
</evidence>
<dbReference type="Proteomes" id="UP001259803">
    <property type="component" value="Unassembled WGS sequence"/>
</dbReference>
<dbReference type="EC" id="6.1.1.-" evidence="10"/>
<reference evidence="10 11" key="1">
    <citation type="submission" date="2023-09" db="EMBL/GenBank/DDBJ databases">
        <authorList>
            <person name="Rey-Velasco X."/>
        </authorList>
    </citation>
    <scope>NUCLEOTIDE SEQUENCE [LARGE SCALE GENOMIC DNA]</scope>
    <source>
        <strain evidence="10 11">F390</strain>
    </source>
</reference>
<keyword evidence="2" id="KW-0479">Metal-binding</keyword>
<dbReference type="InterPro" id="IPR000924">
    <property type="entry name" value="Glu/Gln-tRNA-synth"/>
</dbReference>
<sequence>MMAMIASDQNRPPDPLSRAPSRNGSVPVTRFAPSPNGPLHLGHAYAAMIAHDTARAGNGQFVLRIEDMDGARSRAHYAQDAVASLDWLGLVPDRPVVQQSTRLDLHRAALQRLQAAGLVYPCRCTRAQIAAAALTKGPDGPVYAGICRGRSASHGGTAPVAWRLDMARALALAGPLAWHDLRKGTLQATPEIFGDVVLWRKDTPGSYHLAVTCDDAADRITVVTRGMDLFAATHVHRLLQALLDLPVPRWLHHDLLVERDGRKLAKRRGSPSLKDLREQDVDGHAIIEQLRALCLPPELELSGEWHH</sequence>
<keyword evidence="3 7" id="KW-0547">Nucleotide-binding</keyword>
<dbReference type="PRINTS" id="PR00987">
    <property type="entry name" value="TRNASYNTHGLU"/>
</dbReference>
<dbReference type="InterPro" id="IPR020058">
    <property type="entry name" value="Glu/Gln-tRNA-synth_Ib_cat-dom"/>
</dbReference>
<evidence type="ECO:0000259" key="9">
    <source>
        <dbReference type="Pfam" id="PF00749"/>
    </source>
</evidence>
<dbReference type="InterPro" id="IPR049940">
    <property type="entry name" value="GluQ/Sye"/>
</dbReference>
<dbReference type="RefSeq" id="WP_311341368.1">
    <property type="nucleotide sequence ID" value="NZ_JAVRHS010000011.1"/>
</dbReference>
<dbReference type="InterPro" id="IPR014729">
    <property type="entry name" value="Rossmann-like_a/b/a_fold"/>
</dbReference>
<keyword evidence="6 7" id="KW-0030">Aminoacyl-tRNA synthetase</keyword>
<feature type="region of interest" description="Disordered" evidence="8">
    <location>
        <begin position="1"/>
        <end position="33"/>
    </location>
</feature>
<evidence type="ECO:0000256" key="3">
    <source>
        <dbReference type="ARBA" id="ARBA00022741"/>
    </source>
</evidence>
<evidence type="ECO:0000256" key="5">
    <source>
        <dbReference type="ARBA" id="ARBA00022840"/>
    </source>
</evidence>
<dbReference type="NCBIfam" id="NF004315">
    <property type="entry name" value="PRK05710.1-4"/>
    <property type="match status" value="1"/>
</dbReference>
<dbReference type="Pfam" id="PF00749">
    <property type="entry name" value="tRNA-synt_1c"/>
    <property type="match status" value="1"/>
</dbReference>
<dbReference type="EMBL" id="JAVRHS010000011">
    <property type="protein sequence ID" value="MDT0576796.1"/>
    <property type="molecule type" value="Genomic_DNA"/>
</dbReference>
<name>A0ABU2ZK94_9SPHN</name>
<dbReference type="PANTHER" id="PTHR43311">
    <property type="entry name" value="GLUTAMATE--TRNA LIGASE"/>
    <property type="match status" value="1"/>
</dbReference>
<comment type="similarity">
    <text evidence="7">Belongs to the class-I aminoacyl-tRNA synthetase family.</text>
</comment>
<feature type="domain" description="Glutamyl/glutaminyl-tRNA synthetase class Ib catalytic" evidence="9">
    <location>
        <begin position="28"/>
        <end position="298"/>
    </location>
</feature>
<comment type="caution">
    <text evidence="10">The sequence shown here is derived from an EMBL/GenBank/DDBJ whole genome shotgun (WGS) entry which is preliminary data.</text>
</comment>
<protein>
    <submittedName>
        <fullName evidence="10">tRNA glutamyl-Q(34) synthetase GluQRS</fullName>
        <ecNumber evidence="10">6.1.1.-</ecNumber>
    </submittedName>
</protein>
<dbReference type="PROSITE" id="PS00178">
    <property type="entry name" value="AA_TRNA_LIGASE_I"/>
    <property type="match status" value="1"/>
</dbReference>
<keyword evidence="1 7" id="KW-0436">Ligase</keyword>
<proteinExistence type="inferred from homology"/>
<gene>
    <name evidence="10" type="primary">gluQRS</name>
    <name evidence="10" type="ORF">RM533_11490</name>
</gene>
<keyword evidence="7" id="KW-0648">Protein biosynthesis</keyword>
<keyword evidence="11" id="KW-1185">Reference proteome</keyword>
<dbReference type="GO" id="GO:0016874">
    <property type="term" value="F:ligase activity"/>
    <property type="evidence" value="ECO:0007669"/>
    <property type="project" value="UniProtKB-KW"/>
</dbReference>
<organism evidence="10 11">
    <name type="scientific">Croceicoccus esteveae</name>
    <dbReference type="NCBI Taxonomy" id="3075597"/>
    <lineage>
        <taxon>Bacteria</taxon>
        <taxon>Pseudomonadati</taxon>
        <taxon>Pseudomonadota</taxon>
        <taxon>Alphaproteobacteria</taxon>
        <taxon>Sphingomonadales</taxon>
        <taxon>Erythrobacteraceae</taxon>
        <taxon>Croceicoccus</taxon>
    </lineage>
</organism>
<evidence type="ECO:0000313" key="11">
    <source>
        <dbReference type="Proteomes" id="UP001259803"/>
    </source>
</evidence>